<sequence length="682" mass="71771">MARQPFLHDLLVCLQAPTQVWSGADGQLRGSGVHGVMHADVRVLSRALLTVGGEEPEHLSGGSEGADGLVVVAAARAVDGPGADPTTRVVRRRRVEPGAVVEDIVLSAATAEPVRARLELSLGSDMATLETVKQGLPSQEEPADISPTQVTWTGPDGITTTVVVDGAQVVGTVTSPVLRWDVVASAGRPAAVGWTLTVTDPASVVRQPAAVRPEWSVPTVTATDRRLPAWVDQSLADLSALRMTSDLSPEDTFLAAGAPWFFTLFGRDSIWAARMLLPLGTELAAGTLRTLAAAQGTRTDPASAEQPGKILHEVRRAALVVDERTVLPPTYYGTIDATPLWVCLLHDAWRWGMPEDEVAALLPHLEAALAWMAEHGDADGDGFLEYVDESGTGLANQGWKDSGDSVQWRDGTLAEGTIALCEVQGYAHEAAVGGAALLDHFGRPGAQRWRDWAASLAERFRAAFWVADDDGDYPAIALDGRKRAVDSLTSNVGHLLGTGLLSHDEEERVVRRLTEPSMSSGYGLRTLSERSGGYWPLRYHGGAVWPHDTAIVISSMARAGFAEEAGRLGAALLEAAADFDFRLPELFAGDARGTVPAAVPYPAACRPQAWSAASAVVVLSTALGLDVDVPAGTVSVRPVPGALGRGLAVEGLRAGGAALDLTRDDGGRLTPRSAAGLRSIGA</sequence>
<dbReference type="InterPro" id="IPR008928">
    <property type="entry name" value="6-hairpin_glycosidase_sf"/>
</dbReference>
<dbReference type="Pfam" id="PF14742">
    <property type="entry name" value="GDE_N_bis"/>
    <property type="match status" value="1"/>
</dbReference>
<gene>
    <name evidence="3" type="ORF">GB881_09580</name>
</gene>
<feature type="domain" description="Putative glycogen debranching enzyme N-terminal" evidence="1">
    <location>
        <begin position="15"/>
        <end position="192"/>
    </location>
</feature>
<keyword evidence="4" id="KW-1185">Reference proteome</keyword>
<comment type="caution">
    <text evidence="3">The sequence shown here is derived from an EMBL/GenBank/DDBJ whole genome shotgun (WGS) entry which is preliminary data.</text>
</comment>
<dbReference type="SUPFAM" id="SSF48208">
    <property type="entry name" value="Six-hairpin glycosidases"/>
    <property type="match status" value="1"/>
</dbReference>
<dbReference type="Gene3D" id="1.50.10.10">
    <property type="match status" value="1"/>
</dbReference>
<evidence type="ECO:0000259" key="1">
    <source>
        <dbReference type="Pfam" id="PF14742"/>
    </source>
</evidence>
<reference evidence="3 4" key="1">
    <citation type="submission" date="2019-10" db="EMBL/GenBank/DDBJ databases">
        <title>Georgenia wutianyii sp. nov. and Georgenia yuyongxinii sp. nov. isolated from plateau pika (Ochotona curzoniae) in the Qinghai-Tibet plateau of China.</title>
        <authorList>
            <person name="Tian Z."/>
        </authorList>
    </citation>
    <scope>NUCLEOTIDE SEQUENCE [LARGE SCALE GENOMIC DNA]</scope>
    <source>
        <strain evidence="3 4">JCM 19765</strain>
    </source>
</reference>
<dbReference type="OrthoDB" id="9759959at2"/>
<organism evidence="3 4">
    <name type="scientific">Georgenia subflava</name>
    <dbReference type="NCBI Taxonomy" id="1622177"/>
    <lineage>
        <taxon>Bacteria</taxon>
        <taxon>Bacillati</taxon>
        <taxon>Actinomycetota</taxon>
        <taxon>Actinomycetes</taxon>
        <taxon>Micrococcales</taxon>
        <taxon>Bogoriellaceae</taxon>
        <taxon>Georgenia</taxon>
    </lineage>
</organism>
<dbReference type="EMBL" id="WHPC01000031">
    <property type="protein sequence ID" value="MPV37297.1"/>
    <property type="molecule type" value="Genomic_DNA"/>
</dbReference>
<feature type="domain" description="Mannosylglycerate hydrolase MGH1-like glycoside hydrolase" evidence="2">
    <location>
        <begin position="337"/>
        <end position="576"/>
    </location>
</feature>
<dbReference type="InterPro" id="IPR032856">
    <property type="entry name" value="GDE_N_bis"/>
</dbReference>
<dbReference type="InterPro" id="IPR012341">
    <property type="entry name" value="6hp_glycosidase-like_sf"/>
</dbReference>
<name>A0A6N7EKG3_9MICO</name>
<proteinExistence type="predicted"/>
<dbReference type="InterPro" id="IPR054491">
    <property type="entry name" value="MGH1-like_GH"/>
</dbReference>
<evidence type="ECO:0000313" key="3">
    <source>
        <dbReference type="EMBL" id="MPV37297.1"/>
    </source>
</evidence>
<evidence type="ECO:0000259" key="2">
    <source>
        <dbReference type="Pfam" id="PF22422"/>
    </source>
</evidence>
<dbReference type="GO" id="GO:0005975">
    <property type="term" value="P:carbohydrate metabolic process"/>
    <property type="evidence" value="ECO:0007669"/>
    <property type="project" value="InterPro"/>
</dbReference>
<accession>A0A6N7EKG3</accession>
<protein>
    <submittedName>
        <fullName evidence="3">Amylo-alpha-1,6-glucosidase</fullName>
    </submittedName>
</protein>
<dbReference type="AlphaFoldDB" id="A0A6N7EKG3"/>
<dbReference type="Pfam" id="PF22422">
    <property type="entry name" value="MGH1-like_GH"/>
    <property type="match status" value="1"/>
</dbReference>
<dbReference type="RefSeq" id="WP_152195438.1">
    <property type="nucleotide sequence ID" value="NZ_VUKD01000003.1"/>
</dbReference>
<dbReference type="Proteomes" id="UP000437709">
    <property type="component" value="Unassembled WGS sequence"/>
</dbReference>
<evidence type="ECO:0000313" key="4">
    <source>
        <dbReference type="Proteomes" id="UP000437709"/>
    </source>
</evidence>